<evidence type="ECO:0000256" key="1">
    <source>
        <dbReference type="SAM" id="SignalP"/>
    </source>
</evidence>
<protein>
    <submittedName>
        <fullName evidence="2">Uncharacterized protein</fullName>
    </submittedName>
</protein>
<reference evidence="2" key="1">
    <citation type="submission" date="2020-03" db="EMBL/GenBank/DDBJ databases">
        <title>A mixture of massive structural variations and highly conserved coding sequences in Ustilaginoidea virens genome.</title>
        <authorList>
            <person name="Zhang K."/>
            <person name="Zhao Z."/>
            <person name="Zhang Z."/>
            <person name="Li Y."/>
            <person name="Hsiang T."/>
            <person name="Sun W."/>
        </authorList>
    </citation>
    <scope>NUCLEOTIDE SEQUENCE</scope>
    <source>
        <strain evidence="2">UV-8b</strain>
    </source>
</reference>
<feature type="signal peptide" evidence="1">
    <location>
        <begin position="1"/>
        <end position="18"/>
    </location>
</feature>
<evidence type="ECO:0000313" key="2">
    <source>
        <dbReference type="EMBL" id="QUC23400.1"/>
    </source>
</evidence>
<feature type="chain" id="PRO_5034591755" evidence="1">
    <location>
        <begin position="19"/>
        <end position="92"/>
    </location>
</feature>
<keyword evidence="1" id="KW-0732">Signal</keyword>
<sequence>MALMWGLLRHFCVYTVHSKLGAGRRWQGCIRRVSIMLADQPDADDMGTFVPSVQYVYGLHGCLWLSVSTGPQARRPTVQQVSSARLSCGAGP</sequence>
<accession>A0A8E5HXV8</accession>
<dbReference type="RefSeq" id="XP_043001073.1">
    <property type="nucleotide sequence ID" value="XM_043145138.1"/>
</dbReference>
<proteinExistence type="predicted"/>
<dbReference type="GeneID" id="66068418"/>
<organism evidence="2 3">
    <name type="scientific">Ustilaginoidea virens</name>
    <name type="common">Rice false smut fungus</name>
    <name type="synonym">Villosiclava virens</name>
    <dbReference type="NCBI Taxonomy" id="1159556"/>
    <lineage>
        <taxon>Eukaryota</taxon>
        <taxon>Fungi</taxon>
        <taxon>Dikarya</taxon>
        <taxon>Ascomycota</taxon>
        <taxon>Pezizomycotina</taxon>
        <taxon>Sordariomycetes</taxon>
        <taxon>Hypocreomycetidae</taxon>
        <taxon>Hypocreales</taxon>
        <taxon>Clavicipitaceae</taxon>
        <taxon>Ustilaginoidea</taxon>
    </lineage>
</organism>
<dbReference type="Proteomes" id="UP000027002">
    <property type="component" value="Chromosome 6"/>
</dbReference>
<keyword evidence="3" id="KW-1185">Reference proteome</keyword>
<name>A0A8E5HXV8_USTVR</name>
<dbReference type="EMBL" id="CP072758">
    <property type="protein sequence ID" value="QUC23400.1"/>
    <property type="molecule type" value="Genomic_DNA"/>
</dbReference>
<dbReference type="AlphaFoldDB" id="A0A8E5HXV8"/>
<gene>
    <name evidence="2" type="ORF">UV8b_07641</name>
</gene>
<evidence type="ECO:0000313" key="3">
    <source>
        <dbReference type="Proteomes" id="UP000027002"/>
    </source>
</evidence>
<dbReference type="KEGG" id="uvi:66068418"/>